<comment type="caution">
    <text evidence="2">The sequence shown here is derived from an EMBL/GenBank/DDBJ whole genome shotgun (WGS) entry which is preliminary data.</text>
</comment>
<feature type="signal peptide" evidence="1">
    <location>
        <begin position="1"/>
        <end position="23"/>
    </location>
</feature>
<sequence>MYFALAMAAVLVASLAATLWAVARAGSDPQVLPSDRPVKQERLRR</sequence>
<proteinExistence type="predicted"/>
<keyword evidence="1" id="KW-0732">Signal</keyword>
<dbReference type="Proteomes" id="UP001233314">
    <property type="component" value="Unassembled WGS sequence"/>
</dbReference>
<name>A0ABT9B1T7_9ACTN</name>
<dbReference type="RefSeq" id="WP_305028183.1">
    <property type="nucleotide sequence ID" value="NZ_JAUQTA010000001.1"/>
</dbReference>
<keyword evidence="3" id="KW-1185">Reference proteome</keyword>
<reference evidence="2 3" key="1">
    <citation type="submission" date="2023-07" db="EMBL/GenBank/DDBJ databases">
        <title>Nocardioides sp. nov WY-20 isolated from soil.</title>
        <authorList>
            <person name="Liu B."/>
            <person name="Wan Y."/>
        </authorList>
    </citation>
    <scope>NUCLEOTIDE SEQUENCE [LARGE SCALE GENOMIC DNA]</scope>
    <source>
        <strain evidence="2 3">WY-20</strain>
    </source>
</reference>
<evidence type="ECO:0000256" key="1">
    <source>
        <dbReference type="SAM" id="SignalP"/>
    </source>
</evidence>
<organism evidence="2 3">
    <name type="scientific">Nocardioides jiangxiensis</name>
    <dbReference type="NCBI Taxonomy" id="3064524"/>
    <lineage>
        <taxon>Bacteria</taxon>
        <taxon>Bacillati</taxon>
        <taxon>Actinomycetota</taxon>
        <taxon>Actinomycetes</taxon>
        <taxon>Propionibacteriales</taxon>
        <taxon>Nocardioidaceae</taxon>
        <taxon>Nocardioides</taxon>
    </lineage>
</organism>
<evidence type="ECO:0000313" key="3">
    <source>
        <dbReference type="Proteomes" id="UP001233314"/>
    </source>
</evidence>
<evidence type="ECO:0000313" key="2">
    <source>
        <dbReference type="EMBL" id="MDO7868826.1"/>
    </source>
</evidence>
<accession>A0ABT9B1T7</accession>
<feature type="chain" id="PRO_5046903228" evidence="1">
    <location>
        <begin position="24"/>
        <end position="45"/>
    </location>
</feature>
<protein>
    <submittedName>
        <fullName evidence="2">Uncharacterized protein</fullName>
    </submittedName>
</protein>
<dbReference type="EMBL" id="JAUQTA010000001">
    <property type="protein sequence ID" value="MDO7868826.1"/>
    <property type="molecule type" value="Genomic_DNA"/>
</dbReference>
<gene>
    <name evidence="2" type="ORF">Q5722_10650</name>
</gene>